<dbReference type="InterPro" id="IPR003593">
    <property type="entry name" value="AAA+_ATPase"/>
</dbReference>
<dbReference type="Pfam" id="PF00005">
    <property type="entry name" value="ABC_tran"/>
    <property type="match status" value="1"/>
</dbReference>
<dbReference type="PANTHER" id="PTHR42734">
    <property type="entry name" value="METAL TRANSPORT SYSTEM ATP-BINDING PROTEIN TM_0124-RELATED"/>
    <property type="match status" value="1"/>
</dbReference>
<dbReference type="Proteomes" id="UP000885847">
    <property type="component" value="Unassembled WGS sequence"/>
</dbReference>
<dbReference type="Gene3D" id="3.40.50.300">
    <property type="entry name" value="P-loop containing nucleotide triphosphate hydrolases"/>
    <property type="match status" value="1"/>
</dbReference>
<dbReference type="AlphaFoldDB" id="A0A7C0VAY9"/>
<dbReference type="InterPro" id="IPR003439">
    <property type="entry name" value="ABC_transporter-like_ATP-bd"/>
</dbReference>
<evidence type="ECO:0000256" key="1">
    <source>
        <dbReference type="ARBA" id="ARBA00022448"/>
    </source>
</evidence>
<comment type="caution">
    <text evidence="5">The sequence shown here is derived from an EMBL/GenBank/DDBJ whole genome shotgun (WGS) entry which is preliminary data.</text>
</comment>
<dbReference type="SMART" id="SM00382">
    <property type="entry name" value="AAA"/>
    <property type="match status" value="1"/>
</dbReference>
<protein>
    <submittedName>
        <fullName evidence="5">Metal ABC transporter ATP-binding protein</fullName>
    </submittedName>
</protein>
<name>A0A7C0VAY9_UNCW3</name>
<dbReference type="PROSITE" id="PS00211">
    <property type="entry name" value="ABC_TRANSPORTER_1"/>
    <property type="match status" value="1"/>
</dbReference>
<organism evidence="5">
    <name type="scientific">candidate division WOR-3 bacterium</name>
    <dbReference type="NCBI Taxonomy" id="2052148"/>
    <lineage>
        <taxon>Bacteria</taxon>
        <taxon>Bacteria division WOR-3</taxon>
    </lineage>
</organism>
<gene>
    <name evidence="5" type="ORF">ENF18_00865</name>
</gene>
<dbReference type="GO" id="GO:0005524">
    <property type="term" value="F:ATP binding"/>
    <property type="evidence" value="ECO:0007669"/>
    <property type="project" value="UniProtKB-KW"/>
</dbReference>
<evidence type="ECO:0000259" key="4">
    <source>
        <dbReference type="PROSITE" id="PS50893"/>
    </source>
</evidence>
<keyword evidence="1" id="KW-0813">Transport</keyword>
<proteinExistence type="predicted"/>
<sequence>MDCVVELAGVTAGYDSKVAIEDINLCIKERSFTGIIGPNGSGKTTLLRVITGSLTPFRGTVKVFGHPPVRVRNRIGYVPQFFNDDPYIPFSAIEVVLFGLYPHIGMIRRPGGKDVERARQALDTVGLLDKEKEPFGHLSGGQKRRVMIARALAGDPDILILDEPSSGLDVKSIRIILDLLHKLNTERNIIIILVTHNINQIASYLDTVVYMRKRIYVAGNPKEVLSKEVLSELYGAPVDVFERNGNICVLVEDSHA</sequence>
<dbReference type="InterPro" id="IPR050153">
    <property type="entry name" value="Metal_Ion_Import_ABC"/>
</dbReference>
<evidence type="ECO:0000313" key="5">
    <source>
        <dbReference type="EMBL" id="HDI82326.1"/>
    </source>
</evidence>
<keyword evidence="2" id="KW-0547">Nucleotide-binding</keyword>
<accession>A0A7C0VAY9</accession>
<dbReference type="PROSITE" id="PS50893">
    <property type="entry name" value="ABC_TRANSPORTER_2"/>
    <property type="match status" value="1"/>
</dbReference>
<dbReference type="CDD" id="cd03235">
    <property type="entry name" value="ABC_Metallic_Cations"/>
    <property type="match status" value="1"/>
</dbReference>
<evidence type="ECO:0000256" key="2">
    <source>
        <dbReference type="ARBA" id="ARBA00022741"/>
    </source>
</evidence>
<feature type="domain" description="ABC transporter" evidence="4">
    <location>
        <begin position="5"/>
        <end position="238"/>
    </location>
</feature>
<dbReference type="EMBL" id="DQWE01000037">
    <property type="protein sequence ID" value="HDI82326.1"/>
    <property type="molecule type" value="Genomic_DNA"/>
</dbReference>
<dbReference type="GO" id="GO:0016887">
    <property type="term" value="F:ATP hydrolysis activity"/>
    <property type="evidence" value="ECO:0007669"/>
    <property type="project" value="InterPro"/>
</dbReference>
<dbReference type="SUPFAM" id="SSF52540">
    <property type="entry name" value="P-loop containing nucleoside triphosphate hydrolases"/>
    <property type="match status" value="1"/>
</dbReference>
<dbReference type="InterPro" id="IPR027417">
    <property type="entry name" value="P-loop_NTPase"/>
</dbReference>
<dbReference type="FunFam" id="3.40.50.300:FF:000134">
    <property type="entry name" value="Iron-enterobactin ABC transporter ATP-binding protein"/>
    <property type="match status" value="1"/>
</dbReference>
<keyword evidence="3 5" id="KW-0067">ATP-binding</keyword>
<reference evidence="5" key="1">
    <citation type="journal article" date="2020" name="mSystems">
        <title>Genome- and Community-Level Interaction Insights into Carbon Utilization and Element Cycling Functions of Hydrothermarchaeota in Hydrothermal Sediment.</title>
        <authorList>
            <person name="Zhou Z."/>
            <person name="Liu Y."/>
            <person name="Xu W."/>
            <person name="Pan J."/>
            <person name="Luo Z.H."/>
            <person name="Li M."/>
        </authorList>
    </citation>
    <scope>NUCLEOTIDE SEQUENCE [LARGE SCALE GENOMIC DNA]</scope>
    <source>
        <strain evidence="5">HyVt-102</strain>
    </source>
</reference>
<dbReference type="InterPro" id="IPR017871">
    <property type="entry name" value="ABC_transporter-like_CS"/>
</dbReference>
<evidence type="ECO:0000256" key="3">
    <source>
        <dbReference type="ARBA" id="ARBA00022840"/>
    </source>
</evidence>